<dbReference type="STRING" id="64571.A0A1Y2GYM6"/>
<dbReference type="GO" id="GO:0006397">
    <property type="term" value="P:mRNA processing"/>
    <property type="evidence" value="ECO:0007669"/>
    <property type="project" value="InterPro"/>
</dbReference>
<dbReference type="GO" id="GO:0003729">
    <property type="term" value="F:mRNA binding"/>
    <property type="evidence" value="ECO:0007669"/>
    <property type="project" value="TreeGrafter"/>
</dbReference>
<feature type="compositionally biased region" description="Basic and acidic residues" evidence="5">
    <location>
        <begin position="1419"/>
        <end position="1467"/>
    </location>
</feature>
<keyword evidence="10" id="KW-1185">Reference proteome</keyword>
<keyword evidence="4" id="KW-0539">Nucleus</keyword>
<dbReference type="InParanoid" id="A0A1Y2GYM6"/>
<evidence type="ECO:0000313" key="9">
    <source>
        <dbReference type="EMBL" id="ORZ26871.1"/>
    </source>
</evidence>
<dbReference type="Proteomes" id="UP000193648">
    <property type="component" value="Unassembled WGS sequence"/>
</dbReference>
<feature type="domain" description="THO complex subunitTHOC2 N-terminal" evidence="7">
    <location>
        <begin position="657"/>
        <end position="733"/>
    </location>
</feature>
<comment type="similarity">
    <text evidence="2">Belongs to the THOC2 family.</text>
</comment>
<accession>A0A1Y2GYM6</accession>
<protein>
    <recommendedName>
        <fullName evidence="3">THO complex subunit 2</fullName>
    </recommendedName>
</protein>
<evidence type="ECO:0000256" key="3">
    <source>
        <dbReference type="ARBA" id="ARBA00019596"/>
    </source>
</evidence>
<dbReference type="GeneID" id="33570360"/>
<evidence type="ECO:0000259" key="7">
    <source>
        <dbReference type="Pfam" id="PF11732"/>
    </source>
</evidence>
<comment type="caution">
    <text evidence="9">The sequence shown here is derived from an EMBL/GenBank/DDBJ whole genome shotgun (WGS) entry which is preliminary data.</text>
</comment>
<dbReference type="Pfam" id="PF11262">
    <property type="entry name" value="Tho2"/>
    <property type="match status" value="1"/>
</dbReference>
<proteinExistence type="inferred from homology"/>
<gene>
    <name evidence="9" type="ORF">BCR41DRAFT_392907</name>
</gene>
<dbReference type="Pfam" id="PF11732">
    <property type="entry name" value="Thoc2"/>
    <property type="match status" value="1"/>
</dbReference>
<dbReference type="InterPro" id="IPR032302">
    <property type="entry name" value="THOC2_N"/>
</dbReference>
<evidence type="ECO:0000256" key="1">
    <source>
        <dbReference type="ARBA" id="ARBA00004123"/>
    </source>
</evidence>
<sequence>MSLKDLYPVVEMGHLARWKETGSYEDLMCYSAELLSTPNDAIPHPIATVIQLVLAEAVADTLPVDNAAAFLRQLATKPSESSSGDVASIIVDFIWFKEAELDNYTDNPEVQAKKPERFVRVAKALIAQNFIPERLMKERWELSFLEKTGVISNIEDSKKRVIRASTNQLYKQHKFNLLREESEGYSKLITELASGTADNDNVGKVASKAQSVFANVLILIGYFDLDPIRVLSIVLDVFSANIITHYHFFIEFLLISPWSSQTMGNLPAFKNKACAQVLGFMFQDSQRPENRYKSLVELYTVSALLIKHSIISLDDLYPHLSPTDNEIAQEYTRFVEAMKSKAQEYKSSPLAMAGALENDTVTSRDKGGKAVEEPVPEAIPGLPLPNQKVGVLNALLSLGDLDHAMFILARLPKLTASHPESADLVCRLINEMISPVYSPLSPSASHPQLAKRKDFAYRYPTASEGKEVKAVRILDPWLPLPTETERYEYFYQEWGDDLVLCQTVQDIVHYVYPVLSVVGARIHRDLKLVTKLCRIGAGTLDRIRREVAMLDGQDDARLAMLNSEKEIIEGIWVDMTRSLFLPTVSLAFSNPGIVHEVWQVIKGLNYQTRFALYGEWKSEAAKQYPELLVTTASAEKDAKDMMRRINKENVKEYGRMFAKYAHSNPLVVFAAAIKQLEGGYDNMAQPLVDACKYLTDFGHDVLSYSLLESLSKQTRSKAQEDGTSIAKWMNTLALFCGKLYRKYPSGELMGILQYVVNQLRQRNTYDLVVLRELLSKMGGVEDLSNLTREQLLAMAGGELLRDEVLAASVTGAVIKKDVRSCSRLQKTMAHDNIAAQLVVLLAQHRQECIFGSVEIPHLKVLSNIFDQAHSTLLQFLDFLSSRHQEGYTILLPSLTDLCETYKITPAVAMYIVRPKLQELIHLEQTTEIVVQPGSNPAPDSGDVDVIEAGENKSNETTIANKEPWLPCLRSVALEVKSTLPPKAWRSMKPHFYITFWQLTMYDIYVPVREYYSEINRLKQSIRAMDNDKATYNSSMQAKNNRDRDRLVNRAFNLQLEMERHLAHHKTVMERLKREKNHWFKGLDASREEIIGQVIQHCIYPRAVMSGMDAIFCSAFIQLMHSLGTINFSTLTLFDKLFLEVDRILFLSSESEAKSYGLFLSSVLSNLARWHKSSALYAAEGHGDNLPGFQVKWGSHNINDVIHEEDLLDFEMFRHGLFKWHVRLFQAFQSAVETKEYMPMKNTIMMLRELAPRYPELMVLGTRLTSTFKSIAESEERADLKLMAASYLGVLKKGQSSGAWLPTCQFHLVQPKERTGAQPRTSEPSAAGMPKAGPSKQPLAKASTAAVERRNRNTNVDGSKGSLAPSAERASRTGGDALSSSERRTAVPLPPRPAGPRHGGSASLASSRDGPRGGPGRLQSDPRDSRDQRETRGRYDPRGWREPRDRHDPRGRREADPRGSSRRQDPTRGSESYRPSRDRLDRKHGRDTSLERDRDPKRRR</sequence>
<evidence type="ECO:0000313" key="10">
    <source>
        <dbReference type="Proteomes" id="UP000193648"/>
    </source>
</evidence>
<organism evidence="9 10">
    <name type="scientific">Lobosporangium transversale</name>
    <dbReference type="NCBI Taxonomy" id="64571"/>
    <lineage>
        <taxon>Eukaryota</taxon>
        <taxon>Fungi</taxon>
        <taxon>Fungi incertae sedis</taxon>
        <taxon>Mucoromycota</taxon>
        <taxon>Mortierellomycotina</taxon>
        <taxon>Mortierellomycetes</taxon>
        <taxon>Mortierellales</taxon>
        <taxon>Mortierellaceae</taxon>
        <taxon>Lobosporangium</taxon>
    </lineage>
</organism>
<dbReference type="EMBL" id="MCFF01000005">
    <property type="protein sequence ID" value="ORZ26871.1"/>
    <property type="molecule type" value="Genomic_DNA"/>
</dbReference>
<feature type="compositionally biased region" description="Basic and acidic residues" evidence="5">
    <location>
        <begin position="1473"/>
        <end position="1499"/>
    </location>
</feature>
<feature type="region of interest" description="Disordered" evidence="5">
    <location>
        <begin position="1310"/>
        <end position="1499"/>
    </location>
</feature>
<dbReference type="GO" id="GO:0000445">
    <property type="term" value="C:THO complex part of transcription export complex"/>
    <property type="evidence" value="ECO:0007669"/>
    <property type="project" value="TreeGrafter"/>
</dbReference>
<dbReference type="PANTHER" id="PTHR21597">
    <property type="entry name" value="THO2 PROTEIN"/>
    <property type="match status" value="1"/>
</dbReference>
<comment type="subcellular location">
    <subcellularLocation>
        <location evidence="1">Nucleus</location>
    </subcellularLocation>
</comment>
<feature type="domain" description="THO complex subunitTHOC2 C-terminal" evidence="6">
    <location>
        <begin position="984"/>
        <end position="1290"/>
    </location>
</feature>
<name>A0A1Y2GYM6_9FUNG</name>
<evidence type="ECO:0000256" key="4">
    <source>
        <dbReference type="ARBA" id="ARBA00023242"/>
    </source>
</evidence>
<dbReference type="GO" id="GO:0006406">
    <property type="term" value="P:mRNA export from nucleus"/>
    <property type="evidence" value="ECO:0007669"/>
    <property type="project" value="InterPro"/>
</dbReference>
<dbReference type="PANTHER" id="PTHR21597:SF0">
    <property type="entry name" value="THO COMPLEX SUBUNIT 2"/>
    <property type="match status" value="1"/>
</dbReference>
<dbReference type="InterPro" id="IPR021726">
    <property type="entry name" value="THO_THOC2_N"/>
</dbReference>
<dbReference type="OrthoDB" id="29024at2759"/>
<evidence type="ECO:0000256" key="5">
    <source>
        <dbReference type="SAM" id="MobiDB-lite"/>
    </source>
</evidence>
<dbReference type="RefSeq" id="XP_021884618.1">
    <property type="nucleotide sequence ID" value="XM_022028517.1"/>
</dbReference>
<evidence type="ECO:0000256" key="2">
    <source>
        <dbReference type="ARBA" id="ARBA00007857"/>
    </source>
</evidence>
<dbReference type="Pfam" id="PF16134">
    <property type="entry name" value="THOC2_N"/>
    <property type="match status" value="1"/>
</dbReference>
<dbReference type="FunCoup" id="A0A1Y2GYM6">
    <property type="interactions" value="761"/>
</dbReference>
<reference evidence="9 10" key="1">
    <citation type="submission" date="2016-07" db="EMBL/GenBank/DDBJ databases">
        <title>Pervasive Adenine N6-methylation of Active Genes in Fungi.</title>
        <authorList>
            <consortium name="DOE Joint Genome Institute"/>
            <person name="Mondo S.J."/>
            <person name="Dannebaum R.O."/>
            <person name="Kuo R.C."/>
            <person name="Labutti K."/>
            <person name="Haridas S."/>
            <person name="Kuo A."/>
            <person name="Salamov A."/>
            <person name="Ahrendt S.R."/>
            <person name="Lipzen A."/>
            <person name="Sullivan W."/>
            <person name="Andreopoulos W.B."/>
            <person name="Clum A."/>
            <person name="Lindquist E."/>
            <person name="Daum C."/>
            <person name="Ramamoorthy G.K."/>
            <person name="Gryganskyi A."/>
            <person name="Culley D."/>
            <person name="Magnuson J.K."/>
            <person name="James T.Y."/>
            <person name="O'Malley M.A."/>
            <person name="Stajich J.E."/>
            <person name="Spatafora J.W."/>
            <person name="Visel A."/>
            <person name="Grigoriev I.V."/>
        </authorList>
    </citation>
    <scope>NUCLEOTIDE SEQUENCE [LARGE SCALE GENOMIC DNA]</scope>
    <source>
        <strain evidence="9 10">NRRL 3116</strain>
    </source>
</reference>
<evidence type="ECO:0000259" key="8">
    <source>
        <dbReference type="Pfam" id="PF16134"/>
    </source>
</evidence>
<evidence type="ECO:0000259" key="6">
    <source>
        <dbReference type="Pfam" id="PF11262"/>
    </source>
</evidence>
<dbReference type="InterPro" id="IPR021418">
    <property type="entry name" value="THO_THOC2_C"/>
</dbReference>
<dbReference type="InterPro" id="IPR040007">
    <property type="entry name" value="Tho2"/>
</dbReference>
<feature type="domain" description="THO complex subunit 2 N-terminal" evidence="8">
    <location>
        <begin position="16"/>
        <end position="655"/>
    </location>
</feature>